<dbReference type="GO" id="GO:0005886">
    <property type="term" value="C:plasma membrane"/>
    <property type="evidence" value="ECO:0007669"/>
    <property type="project" value="TreeGrafter"/>
</dbReference>
<evidence type="ECO:0000256" key="3">
    <source>
        <dbReference type="ARBA" id="ARBA00022737"/>
    </source>
</evidence>
<dbReference type="HOGENOM" id="CLU_000134_36_3_1"/>
<name>A0A0D9XQ14_9ORYZ</name>
<feature type="repeat" description="ANK" evidence="7">
    <location>
        <begin position="363"/>
        <end position="387"/>
    </location>
</feature>
<keyword evidence="3" id="KW-0677">Repeat</keyword>
<evidence type="ECO:0000256" key="6">
    <source>
        <dbReference type="ARBA" id="ARBA00023136"/>
    </source>
</evidence>
<dbReference type="AlphaFoldDB" id="A0A0D9XQ14"/>
<protein>
    <recommendedName>
        <fullName evidence="9">PGG domain-containing protein</fullName>
    </recommendedName>
</protein>
<comment type="subcellular location">
    <subcellularLocation>
        <location evidence="1">Membrane</location>
        <topology evidence="1">Multi-pass membrane protein</topology>
    </subcellularLocation>
</comment>
<dbReference type="PANTHER" id="PTHR24186:SF41">
    <property type="entry name" value="PGG DOMAIN-CONTAINING PROTEIN"/>
    <property type="match status" value="1"/>
</dbReference>
<evidence type="ECO:0000313" key="11">
    <source>
        <dbReference type="Proteomes" id="UP000032180"/>
    </source>
</evidence>
<dbReference type="Gramene" id="LPERR11G05190.1">
    <property type="protein sequence ID" value="LPERR11G05190.1"/>
    <property type="gene ID" value="LPERR11G05190"/>
</dbReference>
<feature type="repeat" description="ANK" evidence="7">
    <location>
        <begin position="159"/>
        <end position="191"/>
    </location>
</feature>
<feature type="transmembrane region" description="Helical" evidence="8">
    <location>
        <begin position="494"/>
        <end position="515"/>
    </location>
</feature>
<dbReference type="InterPro" id="IPR002110">
    <property type="entry name" value="Ankyrin_rpt"/>
</dbReference>
<feature type="repeat" description="ANK" evidence="7">
    <location>
        <begin position="258"/>
        <end position="280"/>
    </location>
</feature>
<dbReference type="InterPro" id="IPR026961">
    <property type="entry name" value="PGG_dom"/>
</dbReference>
<dbReference type="Pfam" id="PF00023">
    <property type="entry name" value="Ank"/>
    <property type="match status" value="2"/>
</dbReference>
<organism evidence="10 11">
    <name type="scientific">Leersia perrieri</name>
    <dbReference type="NCBI Taxonomy" id="77586"/>
    <lineage>
        <taxon>Eukaryota</taxon>
        <taxon>Viridiplantae</taxon>
        <taxon>Streptophyta</taxon>
        <taxon>Embryophyta</taxon>
        <taxon>Tracheophyta</taxon>
        <taxon>Spermatophyta</taxon>
        <taxon>Magnoliopsida</taxon>
        <taxon>Liliopsida</taxon>
        <taxon>Poales</taxon>
        <taxon>Poaceae</taxon>
        <taxon>BOP clade</taxon>
        <taxon>Oryzoideae</taxon>
        <taxon>Oryzeae</taxon>
        <taxon>Oryzinae</taxon>
        <taxon>Leersia</taxon>
    </lineage>
</organism>
<sequence>MQDIQLARCFSQLHGSASSVTPADGDSHHLEMMCPSLYLAAYKGRVEEVMALLLQPRHSDAQANRQLNGIVQHKQCDLFEMTVERNTVLHIAAEQGHDELIQELYHRFIKGKTLLSSRNSALDTPLHCAARMGHLNAVNALLNLARDCGENTLGNQNRAGDTSLHLAARHGHGTVVEALVSAQALASELNKAGMSALYLAVMSSSVIAVKSIVTTCVDASSVGHSSQNALHAAVFVSLEMVQLLLEWKPALAGQADCNSSTPLHFAASNGNRSIVRAILRTVPSSTIYMKDSDGRSALHVAARMDHACVVKEIIKACPDAAEQLDGNDGTFLHAAAQEKQSSVMSLVVKNPMLGGLLNAQDGCGNTPLHLAVLAGAPSVVGTLLRKGKVRTNVLNNAGHTPLDLASKSTGLFTMISLVLSLVSFGAQARPQRLDHLKPWSGRDIAHGVEKTSDSLAVVAVLIATVAFAAGFNMPGGYSEDNGSANLEGKITFKFFMVLDAFAIAASVVALILLVHSKASRSDGSWKSFLAALHCIWISLITLLLALYSACKAVSTTKIVVSIVYCVIYVGIQFLIFWISTRIKAAATLSSFWRFRHHRRAHAVKRQYPFVGTSLTNMRIFGVINIFLTLGLSLISCVGDKIGEQDP</sequence>
<dbReference type="SUPFAM" id="SSF48403">
    <property type="entry name" value="Ankyrin repeat"/>
    <property type="match status" value="1"/>
</dbReference>
<dbReference type="STRING" id="77586.A0A0D9XQ14"/>
<dbReference type="eggNOG" id="KOG0504">
    <property type="taxonomic scope" value="Eukaryota"/>
</dbReference>
<dbReference type="Proteomes" id="UP000032180">
    <property type="component" value="Chromosome 11"/>
</dbReference>
<feature type="domain" description="PGG" evidence="9">
    <location>
        <begin position="447"/>
        <end position="549"/>
    </location>
</feature>
<reference evidence="11" key="2">
    <citation type="submission" date="2013-12" db="EMBL/GenBank/DDBJ databases">
        <authorList>
            <person name="Yu Y."/>
            <person name="Lee S."/>
            <person name="de Baynast K."/>
            <person name="Wissotski M."/>
            <person name="Liu L."/>
            <person name="Talag J."/>
            <person name="Goicoechea J."/>
            <person name="Angelova A."/>
            <person name="Jetty R."/>
            <person name="Kudrna D."/>
            <person name="Golser W."/>
            <person name="Rivera L."/>
            <person name="Zhang J."/>
            <person name="Wing R."/>
        </authorList>
    </citation>
    <scope>NUCLEOTIDE SEQUENCE</scope>
</reference>
<dbReference type="Pfam" id="PF13962">
    <property type="entry name" value="PGG"/>
    <property type="match status" value="1"/>
</dbReference>
<feature type="transmembrane region" description="Helical" evidence="8">
    <location>
        <begin position="455"/>
        <end position="474"/>
    </location>
</feature>
<proteinExistence type="predicted"/>
<feature type="transmembrane region" description="Helical" evidence="8">
    <location>
        <begin position="527"/>
        <end position="546"/>
    </location>
</feature>
<dbReference type="PROSITE" id="PS50088">
    <property type="entry name" value="ANK_REPEAT"/>
    <property type="match status" value="3"/>
</dbReference>
<evidence type="ECO:0000256" key="1">
    <source>
        <dbReference type="ARBA" id="ARBA00004141"/>
    </source>
</evidence>
<reference evidence="10" key="3">
    <citation type="submission" date="2015-04" db="UniProtKB">
        <authorList>
            <consortium name="EnsemblPlants"/>
        </authorList>
    </citation>
    <scope>IDENTIFICATION</scope>
</reference>
<accession>A0A0D9XQ14</accession>
<dbReference type="PANTHER" id="PTHR24186">
    <property type="entry name" value="PROTEIN PHOSPHATASE 1 REGULATORY SUBUNIT"/>
    <property type="match status" value="1"/>
</dbReference>
<keyword evidence="11" id="KW-1185">Reference proteome</keyword>
<dbReference type="Pfam" id="PF13857">
    <property type="entry name" value="Ank_5"/>
    <property type="match status" value="1"/>
</dbReference>
<evidence type="ECO:0000256" key="8">
    <source>
        <dbReference type="SAM" id="Phobius"/>
    </source>
</evidence>
<dbReference type="EnsemblPlants" id="LPERR11G05190.1">
    <property type="protein sequence ID" value="LPERR11G05190.1"/>
    <property type="gene ID" value="LPERR11G05190"/>
</dbReference>
<evidence type="ECO:0000256" key="2">
    <source>
        <dbReference type="ARBA" id="ARBA00022692"/>
    </source>
</evidence>
<evidence type="ECO:0000259" key="9">
    <source>
        <dbReference type="Pfam" id="PF13962"/>
    </source>
</evidence>
<evidence type="ECO:0000256" key="7">
    <source>
        <dbReference type="PROSITE-ProRule" id="PRU00023"/>
    </source>
</evidence>
<keyword evidence="5 7" id="KW-0040">ANK repeat</keyword>
<feature type="transmembrane region" description="Helical" evidence="8">
    <location>
        <begin position="558"/>
        <end position="578"/>
    </location>
</feature>
<keyword evidence="2 8" id="KW-0812">Transmembrane</keyword>
<evidence type="ECO:0000313" key="10">
    <source>
        <dbReference type="EnsemblPlants" id="LPERR11G05190.1"/>
    </source>
</evidence>
<feature type="transmembrane region" description="Helical" evidence="8">
    <location>
        <begin position="410"/>
        <end position="428"/>
    </location>
</feature>
<dbReference type="SMART" id="SM00248">
    <property type="entry name" value="ANK"/>
    <property type="match status" value="8"/>
</dbReference>
<evidence type="ECO:0000256" key="5">
    <source>
        <dbReference type="ARBA" id="ARBA00023043"/>
    </source>
</evidence>
<dbReference type="PROSITE" id="PS50297">
    <property type="entry name" value="ANK_REP_REGION"/>
    <property type="match status" value="3"/>
</dbReference>
<keyword evidence="6 8" id="KW-0472">Membrane</keyword>
<reference evidence="10 11" key="1">
    <citation type="submission" date="2012-08" db="EMBL/GenBank/DDBJ databases">
        <title>Oryza genome evolution.</title>
        <authorList>
            <person name="Wing R.A."/>
        </authorList>
    </citation>
    <scope>NUCLEOTIDE SEQUENCE</scope>
</reference>
<dbReference type="Gene3D" id="1.25.40.20">
    <property type="entry name" value="Ankyrin repeat-containing domain"/>
    <property type="match status" value="1"/>
</dbReference>
<dbReference type="InterPro" id="IPR036770">
    <property type="entry name" value="Ankyrin_rpt-contain_sf"/>
</dbReference>
<keyword evidence="4 8" id="KW-1133">Transmembrane helix</keyword>
<dbReference type="Pfam" id="PF12796">
    <property type="entry name" value="Ank_2"/>
    <property type="match status" value="2"/>
</dbReference>
<evidence type="ECO:0000256" key="4">
    <source>
        <dbReference type="ARBA" id="ARBA00022989"/>
    </source>
</evidence>